<accession>A0A099KL27</accession>
<evidence type="ECO:0000256" key="10">
    <source>
        <dbReference type="ARBA" id="ARBA00023004"/>
    </source>
</evidence>
<name>A0A099KL27_COLPS</name>
<dbReference type="Pfam" id="PF01292">
    <property type="entry name" value="Ni_hydr_CYTB"/>
    <property type="match status" value="1"/>
</dbReference>
<feature type="domain" description="Cytochrome b561 bacterial/Ni-hydrogenase" evidence="14">
    <location>
        <begin position="14"/>
        <end position="183"/>
    </location>
</feature>
<keyword evidence="3" id="KW-0813">Transport</keyword>
<sequence length="190" mass="21549">MIDQINNNQQTTTYDKGYKWLHWLMAALVILMFMATFGFAQANTDAAKIEMLTGHSSIGSVIFLLFVIRFCKRFIFKSPRPKHELAPLTNVGAKVGHLTLYSLLFYVPVTGYLSARAHELPVYWFGQLNLATLTGYQQSSFEMIRSFHQLGVQTLMVVVVLHIAAAVFHGLVKRDGVFSSMWPDRKTKSE</sequence>
<dbReference type="GO" id="GO:0005886">
    <property type="term" value="C:plasma membrane"/>
    <property type="evidence" value="ECO:0007669"/>
    <property type="project" value="UniProtKB-SubCell"/>
</dbReference>
<gene>
    <name evidence="15" type="ORF">GAB14E_0639</name>
</gene>
<dbReference type="RefSeq" id="WP_033083284.1">
    <property type="nucleotide sequence ID" value="NZ_JQEC01000044.1"/>
</dbReference>
<dbReference type="PATRIC" id="fig|28229.3.peg.3303"/>
<feature type="transmembrane region" description="Helical" evidence="13">
    <location>
        <begin position="20"/>
        <end position="40"/>
    </location>
</feature>
<keyword evidence="6 13" id="KW-0812">Transmembrane</keyword>
<keyword evidence="4" id="KW-1003">Cell membrane</keyword>
<keyword evidence="5" id="KW-0349">Heme</keyword>
<dbReference type="Gene3D" id="1.20.950.20">
    <property type="entry name" value="Transmembrane di-heme cytochromes, Chain C"/>
    <property type="match status" value="1"/>
</dbReference>
<reference evidence="15 16" key="1">
    <citation type="submission" date="2014-08" db="EMBL/GenBank/DDBJ databases">
        <title>Genomic and Phenotypic Diversity of Colwellia psychrerythraea strains from Disparate Marine Basins.</title>
        <authorList>
            <person name="Techtmann S.M."/>
            <person name="Stelling S.C."/>
            <person name="Utturkar S.M."/>
            <person name="Alshibli N."/>
            <person name="Harris A."/>
            <person name="Brown S.D."/>
            <person name="Hazen T.C."/>
        </authorList>
    </citation>
    <scope>NUCLEOTIDE SEQUENCE [LARGE SCALE GENOMIC DNA]</scope>
    <source>
        <strain evidence="15 16">GAB14E</strain>
    </source>
</reference>
<comment type="subcellular location">
    <subcellularLocation>
        <location evidence="2">Cell membrane</location>
        <topology evidence="2">Multi-pass membrane protein</topology>
    </subcellularLocation>
</comment>
<comment type="similarity">
    <text evidence="12">Belongs to the cytochrome b561 family.</text>
</comment>
<protein>
    <submittedName>
        <fullName evidence="15">Di-heme cytochrome, transmembrane</fullName>
    </submittedName>
</protein>
<evidence type="ECO:0000259" key="14">
    <source>
        <dbReference type="Pfam" id="PF01292"/>
    </source>
</evidence>
<dbReference type="OrthoDB" id="1247465at2"/>
<evidence type="ECO:0000256" key="11">
    <source>
        <dbReference type="ARBA" id="ARBA00023136"/>
    </source>
</evidence>
<comment type="caution">
    <text evidence="15">The sequence shown here is derived from an EMBL/GenBank/DDBJ whole genome shotgun (WGS) entry which is preliminary data.</text>
</comment>
<evidence type="ECO:0000256" key="2">
    <source>
        <dbReference type="ARBA" id="ARBA00004651"/>
    </source>
</evidence>
<keyword evidence="11 13" id="KW-0472">Membrane</keyword>
<evidence type="ECO:0000256" key="4">
    <source>
        <dbReference type="ARBA" id="ARBA00022475"/>
    </source>
</evidence>
<evidence type="ECO:0000256" key="13">
    <source>
        <dbReference type="SAM" id="Phobius"/>
    </source>
</evidence>
<dbReference type="GO" id="GO:0020037">
    <property type="term" value="F:heme binding"/>
    <property type="evidence" value="ECO:0007669"/>
    <property type="project" value="TreeGrafter"/>
</dbReference>
<dbReference type="EMBL" id="JQEC01000044">
    <property type="protein sequence ID" value="KGJ90975.1"/>
    <property type="molecule type" value="Genomic_DNA"/>
</dbReference>
<dbReference type="GO" id="GO:0022904">
    <property type="term" value="P:respiratory electron transport chain"/>
    <property type="evidence" value="ECO:0007669"/>
    <property type="project" value="InterPro"/>
</dbReference>
<dbReference type="Proteomes" id="UP000029868">
    <property type="component" value="Unassembled WGS sequence"/>
</dbReference>
<evidence type="ECO:0000256" key="5">
    <source>
        <dbReference type="ARBA" id="ARBA00022617"/>
    </source>
</evidence>
<evidence type="ECO:0000256" key="7">
    <source>
        <dbReference type="ARBA" id="ARBA00022723"/>
    </source>
</evidence>
<evidence type="ECO:0000313" key="16">
    <source>
        <dbReference type="Proteomes" id="UP000029868"/>
    </source>
</evidence>
<evidence type="ECO:0000256" key="6">
    <source>
        <dbReference type="ARBA" id="ARBA00022692"/>
    </source>
</evidence>
<evidence type="ECO:0000313" key="15">
    <source>
        <dbReference type="EMBL" id="KGJ90975.1"/>
    </source>
</evidence>
<comment type="cofactor">
    <cofactor evidence="1">
        <name>heme b</name>
        <dbReference type="ChEBI" id="CHEBI:60344"/>
    </cofactor>
</comment>
<dbReference type="PANTHER" id="PTHR30529">
    <property type="entry name" value="CYTOCHROME B561"/>
    <property type="match status" value="1"/>
</dbReference>
<dbReference type="InterPro" id="IPR016174">
    <property type="entry name" value="Di-haem_cyt_TM"/>
</dbReference>
<keyword evidence="9 13" id="KW-1133">Transmembrane helix</keyword>
<dbReference type="InterPro" id="IPR052168">
    <property type="entry name" value="Cytochrome_b561_oxidase"/>
</dbReference>
<organism evidence="15 16">
    <name type="scientific">Colwellia psychrerythraea</name>
    <name type="common">Vibrio psychroerythus</name>
    <dbReference type="NCBI Taxonomy" id="28229"/>
    <lineage>
        <taxon>Bacteria</taxon>
        <taxon>Pseudomonadati</taxon>
        <taxon>Pseudomonadota</taxon>
        <taxon>Gammaproteobacteria</taxon>
        <taxon>Alteromonadales</taxon>
        <taxon>Colwelliaceae</taxon>
        <taxon>Colwellia</taxon>
    </lineage>
</organism>
<dbReference type="GO" id="GO:0009055">
    <property type="term" value="F:electron transfer activity"/>
    <property type="evidence" value="ECO:0007669"/>
    <property type="project" value="InterPro"/>
</dbReference>
<dbReference type="InterPro" id="IPR011577">
    <property type="entry name" value="Cyt_b561_bac/Ni-Hgenase"/>
</dbReference>
<evidence type="ECO:0000256" key="3">
    <source>
        <dbReference type="ARBA" id="ARBA00022448"/>
    </source>
</evidence>
<keyword evidence="10" id="KW-0408">Iron</keyword>
<dbReference type="GO" id="GO:0046872">
    <property type="term" value="F:metal ion binding"/>
    <property type="evidence" value="ECO:0007669"/>
    <property type="project" value="UniProtKB-KW"/>
</dbReference>
<dbReference type="PANTHER" id="PTHR30529:SF1">
    <property type="entry name" value="CYTOCHROME B561 HOMOLOG 2"/>
    <property type="match status" value="1"/>
</dbReference>
<evidence type="ECO:0000256" key="12">
    <source>
        <dbReference type="ARBA" id="ARBA00037975"/>
    </source>
</evidence>
<evidence type="ECO:0000256" key="8">
    <source>
        <dbReference type="ARBA" id="ARBA00022982"/>
    </source>
</evidence>
<evidence type="ECO:0000256" key="9">
    <source>
        <dbReference type="ARBA" id="ARBA00022989"/>
    </source>
</evidence>
<proteinExistence type="inferred from homology"/>
<keyword evidence="7" id="KW-0479">Metal-binding</keyword>
<dbReference type="AlphaFoldDB" id="A0A099KL27"/>
<dbReference type="SUPFAM" id="SSF81342">
    <property type="entry name" value="Transmembrane di-heme cytochromes"/>
    <property type="match status" value="1"/>
</dbReference>
<keyword evidence="8" id="KW-0249">Electron transport</keyword>
<evidence type="ECO:0000256" key="1">
    <source>
        <dbReference type="ARBA" id="ARBA00001970"/>
    </source>
</evidence>
<feature type="transmembrane region" description="Helical" evidence="13">
    <location>
        <begin position="52"/>
        <end position="71"/>
    </location>
</feature>
<feature type="transmembrane region" description="Helical" evidence="13">
    <location>
        <begin position="150"/>
        <end position="172"/>
    </location>
</feature>